<evidence type="ECO:0000256" key="1">
    <source>
        <dbReference type="SAM" id="Phobius"/>
    </source>
</evidence>
<keyword evidence="1" id="KW-0472">Membrane</keyword>
<dbReference type="RefSeq" id="WP_115579323.1">
    <property type="nucleotide sequence ID" value="NZ_NXLX01000014.1"/>
</dbReference>
<evidence type="ECO:0008006" key="4">
    <source>
        <dbReference type="Google" id="ProtNLM"/>
    </source>
</evidence>
<comment type="caution">
    <text evidence="2">The sequence shown here is derived from an EMBL/GenBank/DDBJ whole genome shotgun (WGS) entry which is preliminary data.</text>
</comment>
<feature type="transmembrane region" description="Helical" evidence="1">
    <location>
        <begin position="290"/>
        <end position="308"/>
    </location>
</feature>
<accession>A0A3D8J666</accession>
<keyword evidence="3" id="KW-1185">Reference proteome</keyword>
<evidence type="ECO:0000313" key="2">
    <source>
        <dbReference type="EMBL" id="RDU72989.1"/>
    </source>
</evidence>
<proteinExistence type="predicted"/>
<reference evidence="2 3" key="1">
    <citation type="submission" date="2018-04" db="EMBL/GenBank/DDBJ databases">
        <title>Novel Campyloabacter and Helicobacter Species and Strains.</title>
        <authorList>
            <person name="Mannion A.J."/>
            <person name="Shen Z."/>
            <person name="Fox J.G."/>
        </authorList>
    </citation>
    <scope>NUCLEOTIDE SEQUENCE [LARGE SCALE GENOMIC DNA]</scope>
    <source>
        <strain evidence="2 3">MIT 04-9362</strain>
    </source>
</reference>
<evidence type="ECO:0000313" key="3">
    <source>
        <dbReference type="Proteomes" id="UP000256695"/>
    </source>
</evidence>
<keyword evidence="1" id="KW-1133">Transmembrane helix</keyword>
<dbReference type="OrthoDB" id="5372311at2"/>
<sequence>MKKLLLLLLIFSTLFSQDDQKQEELRLPFSPSKIIYIKNITSQDFLNKTFYIGQKIEVTYNLLLLSDAKLLSVNFESPIKQNKIKLLNEDELAWKLQPDGTYQAKYIYKILSKNTSLPQIKAIAISQNEKYQDIAISPKISLDIYNLKSNPKYSGVLGDSLKILRAKTKKYDEYHNILIFELEAENANLEDFTLPYPDIAKQEFQTIEDNKGIYYCIFPKKYTNFSFDFFSLPKNQFENITIPIVISQDNTAGQDDLRPKNIFLLYSTLFLIIGIIGCIGIYIFLYRKKIVLLLIAILFIYLLWHIFYRNDIILKKEQVIKILPTHNSTTLLIVEKPIFAEIIGSHGNFYKIITSDGKIGWIEKGKK</sequence>
<protein>
    <recommendedName>
        <fullName evidence="4">SH3 domain-containing protein</fullName>
    </recommendedName>
</protein>
<dbReference type="Proteomes" id="UP000256695">
    <property type="component" value="Unassembled WGS sequence"/>
</dbReference>
<name>A0A3D8J666_9HELI</name>
<gene>
    <name evidence="2" type="ORF">CQA57_05985</name>
</gene>
<feature type="transmembrane region" description="Helical" evidence="1">
    <location>
        <begin position="263"/>
        <end position="285"/>
    </location>
</feature>
<dbReference type="EMBL" id="NXLX01000014">
    <property type="protein sequence ID" value="RDU72989.1"/>
    <property type="molecule type" value="Genomic_DNA"/>
</dbReference>
<keyword evidence="1" id="KW-0812">Transmembrane</keyword>
<dbReference type="AlphaFoldDB" id="A0A3D8J666"/>
<organism evidence="2 3">
    <name type="scientific">Helicobacter anseris</name>
    <dbReference type="NCBI Taxonomy" id="375926"/>
    <lineage>
        <taxon>Bacteria</taxon>
        <taxon>Pseudomonadati</taxon>
        <taxon>Campylobacterota</taxon>
        <taxon>Epsilonproteobacteria</taxon>
        <taxon>Campylobacterales</taxon>
        <taxon>Helicobacteraceae</taxon>
        <taxon>Helicobacter</taxon>
    </lineage>
</organism>